<organism evidence="11 12">
    <name type="scientific">Desulfoglaeba alkanexedens ALDC</name>
    <dbReference type="NCBI Taxonomy" id="980445"/>
    <lineage>
        <taxon>Bacteria</taxon>
        <taxon>Pseudomonadati</taxon>
        <taxon>Thermodesulfobacteriota</taxon>
        <taxon>Syntrophobacteria</taxon>
        <taxon>Syntrophobacterales</taxon>
        <taxon>Syntrophobacteraceae</taxon>
        <taxon>Desulfoglaeba</taxon>
    </lineage>
</organism>
<dbReference type="SUPFAM" id="SSF111352">
    <property type="entry name" value="Ammonium transporter"/>
    <property type="match status" value="1"/>
</dbReference>
<feature type="transmembrane region" description="Helical" evidence="8">
    <location>
        <begin position="156"/>
        <end position="175"/>
    </location>
</feature>
<gene>
    <name evidence="11" type="ORF">FDQ92_03975</name>
</gene>
<sequence>MKVRARYLFLMALVILGLGLSALAFAQDPTGAETLEANPQAPVDYVWVMICGFLVMFMQPGFAMVETGFCRAKNATNLMAKNLLDFVIGSLGFFIIGYSIMKGADKFGLFGTGPLFLLGGQYDVGKYLDFFWQLVFCATAATIVSGAVAERLKFSAYLIYSTCLSLFIYPIYGHWVWGGGWLSQLPFGMGHLDFAGSGVVHTIGGMVGLAGAIVLGPRFGKFAKDGKPKAIPGHSMTLAALGAFILWFGWFGFNPGSTFNAHHLRISVIAVNTNLAAAAGALMALITVFLKTKKWDVGMALNGVLAGLVAITAPCAWVEAWAAVVIGLVAGLVVVLGVYGLERLGIDDPVGAVSVHGFNGIWGLISVGLFADGTYGNYAITEPFARGLFYGGGAGQLIAQLIGAATAAIWAFVMGYIMFKIMDSIFGIRVSPEEELKGLDILEHGTPAYPNFYTINS</sequence>
<reference evidence="11 12" key="2">
    <citation type="submission" date="2019-05" db="EMBL/GenBank/DDBJ databases">
        <authorList>
            <person name="Suflita J.M."/>
            <person name="Marks C.R."/>
        </authorList>
    </citation>
    <scope>NUCLEOTIDE SEQUENCE [LARGE SCALE GENOMIC DNA]</scope>
    <source>
        <strain evidence="11 12">ALDC</strain>
    </source>
</reference>
<keyword evidence="12" id="KW-1185">Reference proteome</keyword>
<dbReference type="GO" id="GO:0097272">
    <property type="term" value="P:ammonium homeostasis"/>
    <property type="evidence" value="ECO:0007669"/>
    <property type="project" value="TreeGrafter"/>
</dbReference>
<feature type="transmembrane region" description="Helical" evidence="8">
    <location>
        <begin position="195"/>
        <end position="215"/>
    </location>
</feature>
<dbReference type="Pfam" id="PF00909">
    <property type="entry name" value="Ammonium_transp"/>
    <property type="match status" value="1"/>
</dbReference>
<dbReference type="NCBIfam" id="TIGR00836">
    <property type="entry name" value="amt"/>
    <property type="match status" value="1"/>
</dbReference>
<evidence type="ECO:0000256" key="6">
    <source>
        <dbReference type="ARBA" id="ARBA00023136"/>
    </source>
</evidence>
<evidence type="ECO:0000256" key="3">
    <source>
        <dbReference type="ARBA" id="ARBA00022448"/>
    </source>
</evidence>
<keyword evidence="6 8" id="KW-0472">Membrane</keyword>
<evidence type="ECO:0000259" key="10">
    <source>
        <dbReference type="Pfam" id="PF00909"/>
    </source>
</evidence>
<comment type="subcellular location">
    <subcellularLocation>
        <location evidence="8">Cell membrane</location>
        <topology evidence="8">Multi-pass membrane protein</topology>
    </subcellularLocation>
    <subcellularLocation>
        <location evidence="1">Membrane</location>
        <topology evidence="1">Multi-pass membrane protein</topology>
    </subcellularLocation>
</comment>
<keyword evidence="4 8" id="KW-0812">Transmembrane</keyword>
<evidence type="ECO:0000256" key="2">
    <source>
        <dbReference type="ARBA" id="ARBA00005887"/>
    </source>
</evidence>
<keyword evidence="9" id="KW-0732">Signal</keyword>
<feature type="chain" id="PRO_5020611620" description="Ammonium transporter" evidence="9">
    <location>
        <begin position="27"/>
        <end position="457"/>
    </location>
</feature>
<accession>A0A4P8L0Z3</accession>
<feature type="transmembrane region" description="Helical" evidence="8">
    <location>
        <begin position="236"/>
        <end position="253"/>
    </location>
</feature>
<dbReference type="InterPro" id="IPR024041">
    <property type="entry name" value="NH4_transpt_AmtB-like_dom"/>
</dbReference>
<dbReference type="AlphaFoldDB" id="A0A4P8L0Z3"/>
<dbReference type="InterPro" id="IPR001905">
    <property type="entry name" value="Ammonium_transpt"/>
</dbReference>
<keyword evidence="5 8" id="KW-1133">Transmembrane helix</keyword>
<evidence type="ECO:0000256" key="9">
    <source>
        <dbReference type="SAM" id="SignalP"/>
    </source>
</evidence>
<feature type="transmembrane region" description="Helical" evidence="8">
    <location>
        <begin position="353"/>
        <end position="371"/>
    </location>
</feature>
<evidence type="ECO:0000256" key="7">
    <source>
        <dbReference type="ARBA" id="ARBA00023177"/>
    </source>
</evidence>
<feature type="transmembrane region" description="Helical" evidence="8">
    <location>
        <begin position="130"/>
        <end position="149"/>
    </location>
</feature>
<dbReference type="PANTHER" id="PTHR11730">
    <property type="entry name" value="AMMONIUM TRANSPORTER"/>
    <property type="match status" value="1"/>
</dbReference>
<dbReference type="RefSeq" id="WP_137423381.1">
    <property type="nucleotide sequence ID" value="NZ_CP040098.1"/>
</dbReference>
<evidence type="ECO:0000256" key="8">
    <source>
        <dbReference type="RuleBase" id="RU362002"/>
    </source>
</evidence>
<dbReference type="Proteomes" id="UP000298602">
    <property type="component" value="Chromosome"/>
</dbReference>
<name>A0A4P8L0Z3_9BACT</name>
<evidence type="ECO:0000256" key="1">
    <source>
        <dbReference type="ARBA" id="ARBA00004141"/>
    </source>
</evidence>
<dbReference type="FunFam" id="1.10.3430.10:FF:000008">
    <property type="entry name" value="Ammonium transporter"/>
    <property type="match status" value="1"/>
</dbReference>
<dbReference type="PRINTS" id="PR00342">
    <property type="entry name" value="RHESUSRHD"/>
</dbReference>
<feature type="signal peptide" evidence="9">
    <location>
        <begin position="1"/>
        <end position="26"/>
    </location>
</feature>
<feature type="transmembrane region" description="Helical" evidence="8">
    <location>
        <begin position="297"/>
        <end position="314"/>
    </location>
</feature>
<dbReference type="GO" id="GO:0008519">
    <property type="term" value="F:ammonium channel activity"/>
    <property type="evidence" value="ECO:0007669"/>
    <property type="project" value="InterPro"/>
</dbReference>
<protein>
    <recommendedName>
        <fullName evidence="8">Ammonium transporter</fullName>
    </recommendedName>
</protein>
<comment type="similarity">
    <text evidence="2 8">Belongs to the ammonia transporter channel (TC 1.A.11.2) family.</text>
</comment>
<evidence type="ECO:0000256" key="4">
    <source>
        <dbReference type="ARBA" id="ARBA00022692"/>
    </source>
</evidence>
<feature type="transmembrane region" description="Helical" evidence="8">
    <location>
        <begin position="83"/>
        <end position="101"/>
    </location>
</feature>
<reference evidence="11 12" key="1">
    <citation type="submission" date="2019-05" db="EMBL/GenBank/DDBJ databases">
        <title>The Complete Genome Sequence of the n-alkane-degrading Desulfoglaeba alkanexedens ALDC reveals multiple alkylsuccinate synthase gene clusters.</title>
        <authorList>
            <person name="Callaghan A.V."/>
            <person name="Davidova I.A."/>
            <person name="Duncan K.E."/>
            <person name="Morris B."/>
            <person name="McInerney M.J."/>
        </authorList>
    </citation>
    <scope>NUCLEOTIDE SEQUENCE [LARGE SCALE GENOMIC DNA]</scope>
    <source>
        <strain evidence="11 12">ALDC</strain>
    </source>
</reference>
<keyword evidence="3 8" id="KW-0813">Transport</keyword>
<feature type="transmembrane region" description="Helical" evidence="8">
    <location>
        <begin position="397"/>
        <end position="419"/>
    </location>
</feature>
<dbReference type="OrthoDB" id="9814202at2"/>
<dbReference type="InterPro" id="IPR002229">
    <property type="entry name" value="RhesusRHD"/>
</dbReference>
<dbReference type="Gene3D" id="1.10.3430.10">
    <property type="entry name" value="Ammonium transporter AmtB like domains"/>
    <property type="match status" value="1"/>
</dbReference>
<dbReference type="InterPro" id="IPR018047">
    <property type="entry name" value="Ammonium_transpt_CS"/>
</dbReference>
<evidence type="ECO:0000313" key="12">
    <source>
        <dbReference type="Proteomes" id="UP000298602"/>
    </source>
</evidence>
<dbReference type="KEGG" id="dax:FDQ92_03975"/>
<evidence type="ECO:0000256" key="5">
    <source>
        <dbReference type="ARBA" id="ARBA00022989"/>
    </source>
</evidence>
<proteinExistence type="inferred from homology"/>
<dbReference type="PROSITE" id="PS01219">
    <property type="entry name" value="AMMONIUM_TRANSP"/>
    <property type="match status" value="1"/>
</dbReference>
<keyword evidence="7 8" id="KW-0924">Ammonia transport</keyword>
<feature type="transmembrane region" description="Helical" evidence="8">
    <location>
        <begin position="265"/>
        <end position="290"/>
    </location>
</feature>
<dbReference type="InterPro" id="IPR029020">
    <property type="entry name" value="Ammonium/urea_transptr"/>
</dbReference>
<feature type="transmembrane region" description="Helical" evidence="8">
    <location>
        <begin position="320"/>
        <end position="341"/>
    </location>
</feature>
<feature type="domain" description="Ammonium transporter AmtB-like" evidence="10">
    <location>
        <begin position="46"/>
        <end position="449"/>
    </location>
</feature>
<feature type="transmembrane region" description="Helical" evidence="8">
    <location>
        <begin position="45"/>
        <end position="63"/>
    </location>
</feature>
<dbReference type="EMBL" id="CP040098">
    <property type="protein sequence ID" value="QCQ21410.1"/>
    <property type="molecule type" value="Genomic_DNA"/>
</dbReference>
<evidence type="ECO:0000313" key="11">
    <source>
        <dbReference type="EMBL" id="QCQ21410.1"/>
    </source>
</evidence>
<dbReference type="PANTHER" id="PTHR11730:SF6">
    <property type="entry name" value="AMMONIUM TRANSPORTER"/>
    <property type="match status" value="1"/>
</dbReference>
<dbReference type="GO" id="GO:0005886">
    <property type="term" value="C:plasma membrane"/>
    <property type="evidence" value="ECO:0007669"/>
    <property type="project" value="UniProtKB-SubCell"/>
</dbReference>